<name>A0ABT7UUD7_9FIRM</name>
<keyword evidence="3" id="KW-1185">Reference proteome</keyword>
<dbReference type="EMBL" id="JAUDCL010000043">
    <property type="protein sequence ID" value="MDM8202506.1"/>
    <property type="molecule type" value="Genomic_DNA"/>
</dbReference>
<keyword evidence="2" id="KW-0808">Transferase</keyword>
<reference evidence="2 3" key="3">
    <citation type="submission" date="2023-06" db="EMBL/GenBank/DDBJ databases">
        <authorList>
            <person name="Zeman M."/>
            <person name="Kubasova T."/>
            <person name="Jahodarova E."/>
            <person name="Nykrynova M."/>
            <person name="Rychlik I."/>
        </authorList>
    </citation>
    <scope>NUCLEOTIDE SEQUENCE [LARGE SCALE GENOMIC DNA]</scope>
    <source>
        <strain evidence="2 3">ET340</strain>
    </source>
</reference>
<keyword evidence="2" id="KW-0012">Acyltransferase</keyword>
<comment type="caution">
    <text evidence="2">The sequence shown here is derived from an EMBL/GenBank/DDBJ whole genome shotgun (WGS) entry which is preliminary data.</text>
</comment>
<sequence>MEQIKDIQQYKELLRWNKSRFDGIQTNCILLSSGMRPFIEEGRLYFESYPEGIALFIDEGRYFNLYYFWNQNAPFVFFHRSKPVLVEEVNNNGSRDACLAETERKLVNAGFALVRNNVQVEKQQKPGELPVADAPQPFRTEDILAAAGLSLRICRDEQSFRQVTALWERYLGSTDVPLDHFTMKSDAVILNAVTAEGMVAATQFWKNSGRSSECRHTVTHPDYYRHGLAMALIQAWLETTEKQGVCRWFTWISDKNSPSLALFHKMGFRQNGRISKQYILEKE</sequence>
<dbReference type="Gene3D" id="3.40.630.30">
    <property type="match status" value="1"/>
</dbReference>
<organism evidence="2 3">
    <name type="scientific">Allofournierella massiliensis</name>
    <dbReference type="NCBI Taxonomy" id="1650663"/>
    <lineage>
        <taxon>Bacteria</taxon>
        <taxon>Bacillati</taxon>
        <taxon>Bacillota</taxon>
        <taxon>Clostridia</taxon>
        <taxon>Eubacteriales</taxon>
        <taxon>Oscillospiraceae</taxon>
        <taxon>Allofournierella</taxon>
    </lineage>
</organism>
<dbReference type="InterPro" id="IPR016181">
    <property type="entry name" value="Acyl_CoA_acyltransferase"/>
</dbReference>
<reference evidence="2 3" key="2">
    <citation type="submission" date="2023-06" db="EMBL/GenBank/DDBJ databases">
        <title>Identification and characterization of horizontal gene transfer across gut microbiota members of farm animals based on homology search.</title>
        <authorList>
            <person name="Schwarzerova J."/>
            <person name="Nykrynova M."/>
            <person name="Jureckova K."/>
            <person name="Cejkova D."/>
            <person name="Rychlik I."/>
        </authorList>
    </citation>
    <scope>NUCLEOTIDE SEQUENCE [LARGE SCALE GENOMIC DNA]</scope>
    <source>
        <strain evidence="2 3">ET340</strain>
    </source>
</reference>
<dbReference type="EC" id="2.3.1.-" evidence="2"/>
<dbReference type="RefSeq" id="WP_289600767.1">
    <property type="nucleotide sequence ID" value="NZ_JAUDCL010000043.1"/>
</dbReference>
<dbReference type="Proteomes" id="UP001529380">
    <property type="component" value="Unassembled WGS sequence"/>
</dbReference>
<evidence type="ECO:0000313" key="3">
    <source>
        <dbReference type="Proteomes" id="UP001529380"/>
    </source>
</evidence>
<protein>
    <submittedName>
        <fullName evidence="2">GNAT family N-acetyltransferase</fullName>
        <ecNumber evidence="2">2.3.1.-</ecNumber>
    </submittedName>
</protein>
<dbReference type="SUPFAM" id="SSF55729">
    <property type="entry name" value="Acyl-CoA N-acyltransferases (Nat)"/>
    <property type="match status" value="1"/>
</dbReference>
<dbReference type="Pfam" id="PF00583">
    <property type="entry name" value="Acetyltransf_1"/>
    <property type="match status" value="1"/>
</dbReference>
<proteinExistence type="predicted"/>
<feature type="domain" description="N-acetyltransferase" evidence="1">
    <location>
        <begin position="149"/>
        <end position="283"/>
    </location>
</feature>
<reference evidence="3" key="1">
    <citation type="submission" date="2023-06" db="EMBL/GenBank/DDBJ databases">
        <title>Identification and characterization of horizontal gene transfer across gut microbiota members of farm animals based on homology search.</title>
        <authorList>
            <person name="Zeman M."/>
            <person name="Kubasova T."/>
            <person name="Jahodarova E."/>
            <person name="Nykrynova M."/>
            <person name="Rychlik I."/>
        </authorList>
    </citation>
    <scope>NUCLEOTIDE SEQUENCE [LARGE SCALE GENOMIC DNA]</scope>
    <source>
        <strain evidence="3">ET340</strain>
    </source>
</reference>
<gene>
    <name evidence="2" type="ORF">QUW08_14570</name>
</gene>
<evidence type="ECO:0000313" key="2">
    <source>
        <dbReference type="EMBL" id="MDM8202506.1"/>
    </source>
</evidence>
<dbReference type="PROSITE" id="PS51186">
    <property type="entry name" value="GNAT"/>
    <property type="match status" value="1"/>
</dbReference>
<evidence type="ECO:0000259" key="1">
    <source>
        <dbReference type="PROSITE" id="PS51186"/>
    </source>
</evidence>
<accession>A0ABT7UUD7</accession>
<dbReference type="GO" id="GO:0016746">
    <property type="term" value="F:acyltransferase activity"/>
    <property type="evidence" value="ECO:0007669"/>
    <property type="project" value="UniProtKB-KW"/>
</dbReference>
<dbReference type="InterPro" id="IPR000182">
    <property type="entry name" value="GNAT_dom"/>
</dbReference>